<dbReference type="PROSITE" id="PS00076">
    <property type="entry name" value="PYRIDINE_REDOX_1"/>
    <property type="match status" value="1"/>
</dbReference>
<keyword evidence="3 9" id="KW-0274">FAD</keyword>
<dbReference type="Gene3D" id="3.50.50.60">
    <property type="entry name" value="FAD/NAD(P)-binding domain"/>
    <property type="match status" value="2"/>
</dbReference>
<evidence type="ECO:0000256" key="1">
    <source>
        <dbReference type="ARBA" id="ARBA00007532"/>
    </source>
</evidence>
<evidence type="ECO:0000256" key="6">
    <source>
        <dbReference type="ARBA" id="ARBA00023157"/>
    </source>
</evidence>
<evidence type="ECO:0000256" key="3">
    <source>
        <dbReference type="ARBA" id="ARBA00022827"/>
    </source>
</evidence>
<dbReference type="InterPro" id="IPR023753">
    <property type="entry name" value="FAD/NAD-binding_dom"/>
</dbReference>
<keyword evidence="2 11" id="KW-0285">Flavoprotein</keyword>
<evidence type="ECO:0000256" key="2">
    <source>
        <dbReference type="ARBA" id="ARBA00022630"/>
    </source>
</evidence>
<keyword evidence="7 11" id="KW-0676">Redox-active center</keyword>
<dbReference type="SUPFAM" id="SSF55424">
    <property type="entry name" value="FAD/NAD-linked reductases, dimerisation (C-terminal) domain"/>
    <property type="match status" value="1"/>
</dbReference>
<evidence type="ECO:0000259" key="12">
    <source>
        <dbReference type="Pfam" id="PF02852"/>
    </source>
</evidence>
<keyword evidence="5 9" id="KW-0520">NAD</keyword>
<dbReference type="GO" id="GO:0006103">
    <property type="term" value="P:2-oxoglutarate metabolic process"/>
    <property type="evidence" value="ECO:0007669"/>
    <property type="project" value="TreeGrafter"/>
</dbReference>
<evidence type="ECO:0000259" key="13">
    <source>
        <dbReference type="Pfam" id="PF07992"/>
    </source>
</evidence>
<dbReference type="EMBL" id="RCVZ01000002">
    <property type="protein sequence ID" value="RLQ97404.1"/>
    <property type="molecule type" value="Genomic_DNA"/>
</dbReference>
<dbReference type="FunFam" id="3.30.390.30:FF:000001">
    <property type="entry name" value="Dihydrolipoyl dehydrogenase"/>
    <property type="match status" value="1"/>
</dbReference>
<dbReference type="InterPro" id="IPR012999">
    <property type="entry name" value="Pyr_OxRdtase_I_AS"/>
</dbReference>
<dbReference type="PANTHER" id="PTHR22912:SF151">
    <property type="entry name" value="DIHYDROLIPOYL DEHYDROGENASE, MITOCHONDRIAL"/>
    <property type="match status" value="1"/>
</dbReference>
<dbReference type="PRINTS" id="PR00368">
    <property type="entry name" value="FADPNR"/>
</dbReference>
<feature type="domain" description="FAD/NAD(P)-binding" evidence="13">
    <location>
        <begin position="10"/>
        <end position="318"/>
    </location>
</feature>
<feature type="domain" description="Pyridine nucleotide-disulphide oxidoreductase dimerisation" evidence="12">
    <location>
        <begin position="337"/>
        <end position="445"/>
    </location>
</feature>
<keyword evidence="15" id="KW-1185">Reference proteome</keyword>
<name>A0A3L7K566_9BACI</name>
<comment type="similarity">
    <text evidence="1 11">Belongs to the class-I pyridine nucleotide-disulfide oxidoreductase family.</text>
</comment>
<dbReference type="GO" id="GO:0004148">
    <property type="term" value="F:dihydrolipoyl dehydrogenase (NADH) activity"/>
    <property type="evidence" value="ECO:0007669"/>
    <property type="project" value="TreeGrafter"/>
</dbReference>
<comment type="cofactor">
    <cofactor evidence="9">
        <name>FAD</name>
        <dbReference type="ChEBI" id="CHEBI:57692"/>
    </cofactor>
    <text evidence="9">Binds 1 FAD per subunit.</text>
</comment>
<dbReference type="Pfam" id="PF07992">
    <property type="entry name" value="Pyr_redox_2"/>
    <property type="match status" value="1"/>
</dbReference>
<proteinExistence type="inferred from homology"/>
<dbReference type="InterPro" id="IPR004099">
    <property type="entry name" value="Pyr_nucl-diS_OxRdtase_dimer"/>
</dbReference>
<feature type="binding site" evidence="9">
    <location>
        <position position="303"/>
    </location>
    <ligand>
        <name>FAD</name>
        <dbReference type="ChEBI" id="CHEBI:57692"/>
    </ligand>
</feature>
<sequence length="470" mass="51160">MVVGEIAQEKDIVIIGGGPAGYSAAIRAAQNGKEVLLIEKEELGGVCLNKGCIPSKAATEAGKQLKQLHHLKSIGLNIEDHTFDFNRFTKYQSDKIDQLRKGVEALCKANKIEVVYGEAAFLSEDRIGVETNHHFDIYQFQDAIIATGAMSEKNGWNINVNELFHVRELPAHLVLIGSSYIVLEAAFAYAAFGSKVSVVNEQNGFGLDASIEKELLRQMKKAKINYYNSVEKIVCDSGRCNFIDKKGEMCELPASMVYQDPIFHGNTGTLGIDRIGVEMDELGFVRVDQSGKTSVSHIFAAGDVTGGPFSAVKAIKQAKVIIDIIQGKPAEADFTYMPRIIHSQPPIASVGYTEEEAKEEGISFRSGVYALGGNGYASLMERKDGLVKVLFEEGSDRLLGIHIIGEGAVELIQTGVLGMELVARDEDLLFPSYAHPSLSESLLEACEDAFGLAIHQAPKAKKKSKTMQNV</sequence>
<feature type="active site" description="Proton acceptor" evidence="8">
    <location>
        <position position="435"/>
    </location>
</feature>
<comment type="caution">
    <text evidence="14">The sequence shown here is derived from an EMBL/GenBank/DDBJ whole genome shotgun (WGS) entry which is preliminary data.</text>
</comment>
<evidence type="ECO:0000256" key="5">
    <source>
        <dbReference type="ARBA" id="ARBA00023027"/>
    </source>
</evidence>
<evidence type="ECO:0000313" key="15">
    <source>
        <dbReference type="Proteomes" id="UP000276770"/>
    </source>
</evidence>
<dbReference type="InterPro" id="IPR016156">
    <property type="entry name" value="FAD/NAD-linked_Rdtase_dimer_sf"/>
</dbReference>
<accession>A0A3L7K566</accession>
<dbReference type="RefSeq" id="WP_121679354.1">
    <property type="nucleotide sequence ID" value="NZ_RCVZ01000002.1"/>
</dbReference>
<dbReference type="Proteomes" id="UP000276770">
    <property type="component" value="Unassembled WGS sequence"/>
</dbReference>
<dbReference type="InterPro" id="IPR036188">
    <property type="entry name" value="FAD/NAD-bd_sf"/>
</dbReference>
<keyword evidence="4 11" id="KW-0560">Oxidoreductase</keyword>
<dbReference type="PRINTS" id="PR00411">
    <property type="entry name" value="PNDRDTASEI"/>
</dbReference>
<dbReference type="InterPro" id="IPR001100">
    <property type="entry name" value="Pyr_nuc-diS_OxRdtase"/>
</dbReference>
<dbReference type="Pfam" id="PF02852">
    <property type="entry name" value="Pyr_redox_dim"/>
    <property type="match status" value="1"/>
</dbReference>
<evidence type="ECO:0000256" key="11">
    <source>
        <dbReference type="RuleBase" id="RU003691"/>
    </source>
</evidence>
<dbReference type="OrthoDB" id="9800167at2"/>
<feature type="binding site" evidence="9">
    <location>
        <begin position="177"/>
        <end position="184"/>
    </location>
    <ligand>
        <name>NAD(+)</name>
        <dbReference type="ChEBI" id="CHEBI:57540"/>
    </ligand>
</feature>
<organism evidence="14 15">
    <name type="scientific">Falsibacillus albus</name>
    <dbReference type="NCBI Taxonomy" id="2478915"/>
    <lineage>
        <taxon>Bacteria</taxon>
        <taxon>Bacillati</taxon>
        <taxon>Bacillota</taxon>
        <taxon>Bacilli</taxon>
        <taxon>Bacillales</taxon>
        <taxon>Bacillaceae</taxon>
        <taxon>Falsibacillus</taxon>
    </lineage>
</organism>
<dbReference type="PIRSF" id="PIRSF000350">
    <property type="entry name" value="Mercury_reductase_MerA"/>
    <property type="match status" value="1"/>
</dbReference>
<gene>
    <name evidence="14" type="ORF">D9X91_04425</name>
</gene>
<evidence type="ECO:0000256" key="9">
    <source>
        <dbReference type="PIRSR" id="PIRSR000350-3"/>
    </source>
</evidence>
<evidence type="ECO:0000256" key="8">
    <source>
        <dbReference type="PIRSR" id="PIRSR000350-2"/>
    </source>
</evidence>
<keyword evidence="6" id="KW-1015">Disulfide bond</keyword>
<dbReference type="SUPFAM" id="SSF51905">
    <property type="entry name" value="FAD/NAD(P)-binding domain"/>
    <property type="match status" value="1"/>
</dbReference>
<feature type="binding site" evidence="9">
    <location>
        <position position="56"/>
    </location>
    <ligand>
        <name>FAD</name>
        <dbReference type="ChEBI" id="CHEBI:57692"/>
    </ligand>
</feature>
<reference evidence="14 15" key="1">
    <citation type="submission" date="2018-10" db="EMBL/GenBank/DDBJ databases">
        <title>Falsibacillus sp. genome draft.</title>
        <authorList>
            <person name="Shi S."/>
        </authorList>
    </citation>
    <scope>NUCLEOTIDE SEQUENCE [LARGE SCALE GENOMIC DNA]</scope>
    <source>
        <strain evidence="14 15">GY 10110</strain>
    </source>
</reference>
<dbReference type="GO" id="GO:0050660">
    <property type="term" value="F:flavin adenine dinucleotide binding"/>
    <property type="evidence" value="ECO:0007669"/>
    <property type="project" value="TreeGrafter"/>
</dbReference>
<evidence type="ECO:0000313" key="14">
    <source>
        <dbReference type="EMBL" id="RLQ97404.1"/>
    </source>
</evidence>
<evidence type="ECO:0000256" key="10">
    <source>
        <dbReference type="PIRSR" id="PIRSR000350-4"/>
    </source>
</evidence>
<protein>
    <submittedName>
        <fullName evidence="14">FAD-dependent oxidoreductase</fullName>
    </submittedName>
</protein>
<evidence type="ECO:0000256" key="7">
    <source>
        <dbReference type="ARBA" id="ARBA00023284"/>
    </source>
</evidence>
<dbReference type="AlphaFoldDB" id="A0A3L7K566"/>
<feature type="disulfide bond" description="Redox-active" evidence="10">
    <location>
        <begin position="47"/>
        <end position="52"/>
    </location>
</feature>
<evidence type="ECO:0000256" key="4">
    <source>
        <dbReference type="ARBA" id="ARBA00023002"/>
    </source>
</evidence>
<keyword evidence="9" id="KW-0547">Nucleotide-binding</keyword>
<dbReference type="InterPro" id="IPR050151">
    <property type="entry name" value="Class-I_Pyr_Nuc-Dis_Oxidored"/>
</dbReference>
<dbReference type="Gene3D" id="3.30.390.30">
    <property type="match status" value="1"/>
</dbReference>
<dbReference type="PANTHER" id="PTHR22912">
    <property type="entry name" value="DISULFIDE OXIDOREDUCTASE"/>
    <property type="match status" value="1"/>
</dbReference>